<dbReference type="KEGG" id="taci:TDSAC_0433"/>
<evidence type="ECO:0000313" key="2">
    <source>
        <dbReference type="Proteomes" id="UP000244792"/>
    </source>
</evidence>
<organism evidence="1 2">
    <name type="scientific">Thermodesulfobium acidiphilum</name>
    <dbReference type="NCBI Taxonomy" id="1794699"/>
    <lineage>
        <taxon>Bacteria</taxon>
        <taxon>Pseudomonadati</taxon>
        <taxon>Thermodesulfobiota</taxon>
        <taxon>Thermodesulfobiia</taxon>
        <taxon>Thermodesulfobiales</taxon>
        <taxon>Thermodesulfobiaceae</taxon>
        <taxon>Thermodesulfobium</taxon>
    </lineage>
</organism>
<reference evidence="1 2" key="1">
    <citation type="submission" date="2017-04" db="EMBL/GenBank/DDBJ databases">
        <title>Genomic insights into metabolism of Thermodesulfobium acidiphilum.</title>
        <authorList>
            <person name="Toshchakov S.V."/>
            <person name="Frolov E.N."/>
            <person name="Kublanov I.V."/>
            <person name="Samarov N.I."/>
            <person name="Novikov A."/>
            <person name="Lebedinsky A.V."/>
            <person name="Bonch-Osmolovskaya E.A."/>
            <person name="Chernyh N.A."/>
        </authorList>
    </citation>
    <scope>NUCLEOTIDE SEQUENCE [LARGE SCALE GENOMIC DNA]</scope>
    <source>
        <strain evidence="1 2">3127-1</strain>
    </source>
</reference>
<proteinExistence type="predicted"/>
<gene>
    <name evidence="1" type="ORF">TDSAC_0433</name>
</gene>
<dbReference type="Proteomes" id="UP000244792">
    <property type="component" value="Chromosome"/>
</dbReference>
<name>A0A2R4VZ46_THEAF</name>
<dbReference type="AlphaFoldDB" id="A0A2R4VZ46"/>
<dbReference type="EMBL" id="CP020921">
    <property type="protein sequence ID" value="AWB09809.1"/>
    <property type="molecule type" value="Genomic_DNA"/>
</dbReference>
<keyword evidence="2" id="KW-1185">Reference proteome</keyword>
<accession>A0A2R4VZ46</accession>
<evidence type="ECO:0000313" key="1">
    <source>
        <dbReference type="EMBL" id="AWB09809.1"/>
    </source>
</evidence>
<protein>
    <submittedName>
        <fullName evidence="1">Uncharacterized protein</fullName>
    </submittedName>
</protein>
<sequence>MSEVGIDDKNFKIMAHKACRGGILNGYKPLIEEDVEKIYRMCL</sequence>